<protein>
    <submittedName>
        <fullName evidence="1">Uncharacterized protein</fullName>
    </submittedName>
</protein>
<proteinExistence type="predicted"/>
<name>A0A8H4W2H1_9HELO</name>
<keyword evidence="2" id="KW-1185">Reference proteome</keyword>
<evidence type="ECO:0000313" key="1">
    <source>
        <dbReference type="EMBL" id="KAF4631121.1"/>
    </source>
</evidence>
<gene>
    <name evidence="1" type="ORF">G7Y89_g7008</name>
</gene>
<dbReference type="PANTHER" id="PTHR24148:SF80">
    <property type="entry name" value="HETEROKARYON INCOMPATIBILITY DOMAIN-CONTAINING PROTEIN"/>
    <property type="match status" value="1"/>
</dbReference>
<organism evidence="1 2">
    <name type="scientific">Cudoniella acicularis</name>
    <dbReference type="NCBI Taxonomy" id="354080"/>
    <lineage>
        <taxon>Eukaryota</taxon>
        <taxon>Fungi</taxon>
        <taxon>Dikarya</taxon>
        <taxon>Ascomycota</taxon>
        <taxon>Pezizomycotina</taxon>
        <taxon>Leotiomycetes</taxon>
        <taxon>Helotiales</taxon>
        <taxon>Tricladiaceae</taxon>
        <taxon>Cudoniella</taxon>
    </lineage>
</organism>
<evidence type="ECO:0000313" key="2">
    <source>
        <dbReference type="Proteomes" id="UP000566819"/>
    </source>
</evidence>
<dbReference type="Pfam" id="PF26639">
    <property type="entry name" value="Het-6_barrel"/>
    <property type="match status" value="1"/>
</dbReference>
<dbReference type="Proteomes" id="UP000566819">
    <property type="component" value="Unassembled WGS sequence"/>
</dbReference>
<dbReference type="InterPro" id="IPR052895">
    <property type="entry name" value="HetReg/Transcr_Mod"/>
</dbReference>
<accession>A0A8H4W2H1</accession>
<dbReference type="EMBL" id="JAAMPI010000475">
    <property type="protein sequence ID" value="KAF4631121.1"/>
    <property type="molecule type" value="Genomic_DNA"/>
</dbReference>
<dbReference type="PANTHER" id="PTHR24148">
    <property type="entry name" value="ANKYRIN REPEAT DOMAIN-CONTAINING PROTEIN 39 HOMOLOG-RELATED"/>
    <property type="match status" value="1"/>
</dbReference>
<reference evidence="1 2" key="1">
    <citation type="submission" date="2020-03" db="EMBL/GenBank/DDBJ databases">
        <title>Draft Genome Sequence of Cudoniella acicularis.</title>
        <authorList>
            <person name="Buettner E."/>
            <person name="Kellner H."/>
        </authorList>
    </citation>
    <scope>NUCLEOTIDE SEQUENCE [LARGE SCALE GENOMIC DNA]</scope>
    <source>
        <strain evidence="1 2">DSM 108380</strain>
    </source>
</reference>
<dbReference type="AlphaFoldDB" id="A0A8H4W2H1"/>
<sequence length="290" mass="32859">MLRENEDDGETNLTEAFAAIERFDVETGNFPSWISRWGNPSMLKNSSYRLDTGFPDLGWSASRDKLPEVRNVLDLEVLVLKGLKVASISRVFQLHRKSGDSEWLRRIWREVSILINAGPWAETKEFVFLKAIGGAYYREFIENVEAASVDSCKFLLEMTLVGCGIEYDEDGNPGHEFNLGEGLDAYMEPELVETTMETNLDACTILASFIHRYPFSLFITEDKNLGIGARNAKAGDHVCVFYGGKLPFLLRPAGAQWIFMEACYMNDVMHGEAIEELETGKLTPEWFEIR</sequence>
<comment type="caution">
    <text evidence="1">The sequence shown here is derived from an EMBL/GenBank/DDBJ whole genome shotgun (WGS) entry which is preliminary data.</text>
</comment>
<dbReference type="OrthoDB" id="2157530at2759"/>